<reference evidence="1" key="1">
    <citation type="submission" date="2022-05" db="EMBL/GenBank/DDBJ databases">
        <title>Description of a novel species of Leclercia; Leclercia tamurae and the Proposal for a Novel Genus Silvania gen. nov. Containing Two Novel Species Silvania hatchlandensis sp. nov. and Silvania confinis sp. nov. Isolated from the Rhizosphere of Oak.</title>
        <authorList>
            <person name="Maddock D.W."/>
            <person name="Brady C.L."/>
            <person name="Denman S."/>
            <person name="Arnold D."/>
        </authorList>
    </citation>
    <scope>NUCLEOTIDE SEQUENCE</scope>
    <source>
        <strain evidence="1">H6S3</strain>
    </source>
</reference>
<evidence type="ECO:0000313" key="1">
    <source>
        <dbReference type="EMBL" id="MCU6677114.1"/>
    </source>
</evidence>
<dbReference type="EMBL" id="JAMHKS010000067">
    <property type="protein sequence ID" value="MCU6677114.1"/>
    <property type="molecule type" value="Genomic_DNA"/>
</dbReference>
<accession>A0ABT2R8A7</accession>
<comment type="caution">
    <text evidence="1">The sequence shown here is derived from an EMBL/GenBank/DDBJ whole genome shotgun (WGS) entry which is preliminary data.</text>
</comment>
<keyword evidence="2" id="KW-1185">Reference proteome</keyword>
<dbReference type="RefSeq" id="WP_262661267.1">
    <property type="nucleotide sequence ID" value="NZ_JAMHKS010000067.1"/>
</dbReference>
<evidence type="ECO:0000313" key="2">
    <source>
        <dbReference type="Proteomes" id="UP001062027"/>
    </source>
</evidence>
<dbReference type="Proteomes" id="UP001062027">
    <property type="component" value="Unassembled WGS sequence"/>
</dbReference>
<name>A0ABT2R8A7_9ENTR</name>
<proteinExistence type="predicted"/>
<organism evidence="1 2">
    <name type="scientific">Leclercia tamurae</name>
    <dbReference type="NCBI Taxonomy" id="2926467"/>
    <lineage>
        <taxon>Bacteria</taxon>
        <taxon>Pseudomonadati</taxon>
        <taxon>Pseudomonadota</taxon>
        <taxon>Gammaproteobacteria</taxon>
        <taxon>Enterobacterales</taxon>
        <taxon>Enterobacteriaceae</taxon>
        <taxon>Leclercia</taxon>
    </lineage>
</organism>
<protein>
    <submittedName>
        <fullName evidence="1">Uncharacterized protein</fullName>
    </submittedName>
</protein>
<gene>
    <name evidence="1" type="ORF">M8318_05465</name>
</gene>
<sequence length="92" mass="10265">MSIPMKGLSKRGRYNHLTDSMEFKFFNGQTEISESTYKLLASGNKPKPTVKPAKAVTTYKVKPKPTIEQQRDTALKEAIKQMVSGAGNARFD</sequence>